<dbReference type="InterPro" id="IPR046347">
    <property type="entry name" value="bZIP_sf"/>
</dbReference>
<organism evidence="11 12">
    <name type="scientific">Neocallimastix californiae</name>
    <dbReference type="NCBI Taxonomy" id="1754190"/>
    <lineage>
        <taxon>Eukaryota</taxon>
        <taxon>Fungi</taxon>
        <taxon>Fungi incertae sedis</taxon>
        <taxon>Chytridiomycota</taxon>
        <taxon>Chytridiomycota incertae sedis</taxon>
        <taxon>Neocallimastigomycetes</taxon>
        <taxon>Neocallimastigales</taxon>
        <taxon>Neocallimastigaceae</taxon>
        <taxon>Neocallimastix</taxon>
    </lineage>
</organism>
<dbReference type="PROSITE" id="PS50217">
    <property type="entry name" value="BZIP"/>
    <property type="match status" value="1"/>
</dbReference>
<dbReference type="SMART" id="SM00338">
    <property type="entry name" value="BRLZ"/>
    <property type="match status" value="1"/>
</dbReference>
<evidence type="ECO:0000313" key="11">
    <source>
        <dbReference type="EMBL" id="ORY21025.1"/>
    </source>
</evidence>
<name>A0A1Y2AGF2_9FUNG</name>
<evidence type="ECO:0000313" key="12">
    <source>
        <dbReference type="Proteomes" id="UP000193920"/>
    </source>
</evidence>
<keyword evidence="5" id="KW-0804">Transcription</keyword>
<comment type="caution">
    <text evidence="11">The sequence shown here is derived from an EMBL/GenBank/DDBJ whole genome shotgun (WGS) entry which is preliminary data.</text>
</comment>
<dbReference type="GO" id="GO:0003677">
    <property type="term" value="F:DNA binding"/>
    <property type="evidence" value="ECO:0007669"/>
    <property type="project" value="UniProtKB-KW"/>
</dbReference>
<feature type="region of interest" description="Disordered" evidence="9">
    <location>
        <begin position="1"/>
        <end position="24"/>
    </location>
</feature>
<keyword evidence="4" id="KW-0238">DNA-binding</keyword>
<keyword evidence="12" id="KW-1185">Reference proteome</keyword>
<keyword evidence="8" id="KW-0175">Coiled coil</keyword>
<reference evidence="11 12" key="1">
    <citation type="submission" date="2016-08" db="EMBL/GenBank/DDBJ databases">
        <title>A Parts List for Fungal Cellulosomes Revealed by Comparative Genomics.</title>
        <authorList>
            <consortium name="DOE Joint Genome Institute"/>
            <person name="Haitjema C.H."/>
            <person name="Gilmore S.P."/>
            <person name="Henske J.K."/>
            <person name="Solomon K.V."/>
            <person name="De Groot R."/>
            <person name="Kuo A."/>
            <person name="Mondo S.J."/>
            <person name="Salamov A.A."/>
            <person name="Labutti K."/>
            <person name="Zhao Z."/>
            <person name="Chiniquy J."/>
            <person name="Barry K."/>
            <person name="Brewer H.M."/>
            <person name="Purvine S.O."/>
            <person name="Wright A.T."/>
            <person name="Boxma B."/>
            <person name="Van Alen T."/>
            <person name="Hackstein J.H."/>
            <person name="Baker S.E."/>
            <person name="Grigoriev I.V."/>
            <person name="O'Malley M.A."/>
        </authorList>
    </citation>
    <scope>NUCLEOTIDE SEQUENCE [LARGE SCALE GENOMIC DNA]</scope>
    <source>
        <strain evidence="11 12">G1</strain>
    </source>
</reference>
<keyword evidence="7" id="KW-0539">Nucleus</keyword>
<sequence>MSSLNSLPILKPKKVELTEQPKSDKELERLRKIRERIIRNRASANASRQKKKEYIESLEKKNKELTQHNEKIDKENQKLKDENENLKLQIQYLSQTINKMNTFINKNEYNTLQNIQNVQAPNILNINNNGIYSSPKTENNFTSGINSFNQLNSPDSLSSSSPLFNITQSIPSNNNNLTNLMNNNVSTSVNDMNNNATNIADDNINEILDQLFDGSYDINNTEFSLSTAEQQQQLQELISEKELYQNCSNFSTEFNPELQTSGSELSQEQLLQLLEQQVYLLERQNELTMF</sequence>
<proteinExistence type="inferred from homology"/>
<evidence type="ECO:0000256" key="8">
    <source>
        <dbReference type="SAM" id="Coils"/>
    </source>
</evidence>
<evidence type="ECO:0000256" key="2">
    <source>
        <dbReference type="ARBA" id="ARBA00007163"/>
    </source>
</evidence>
<dbReference type="Pfam" id="PF00170">
    <property type="entry name" value="bZIP_1"/>
    <property type="match status" value="1"/>
</dbReference>
<gene>
    <name evidence="11" type="ORF">LY90DRAFT_676463</name>
</gene>
<dbReference type="InterPro" id="IPR044280">
    <property type="entry name" value="Hac1/HY5"/>
</dbReference>
<evidence type="ECO:0000256" key="7">
    <source>
        <dbReference type="ARBA" id="ARBA00023242"/>
    </source>
</evidence>
<dbReference type="OrthoDB" id="295274at2759"/>
<dbReference type="STRING" id="1754190.A0A1Y2AGF2"/>
<evidence type="ECO:0000256" key="6">
    <source>
        <dbReference type="ARBA" id="ARBA00023230"/>
    </source>
</evidence>
<dbReference type="EMBL" id="MCOG01000274">
    <property type="protein sequence ID" value="ORY21025.1"/>
    <property type="molecule type" value="Genomic_DNA"/>
</dbReference>
<evidence type="ECO:0000259" key="10">
    <source>
        <dbReference type="PROSITE" id="PS50217"/>
    </source>
</evidence>
<dbReference type="GO" id="GO:0000981">
    <property type="term" value="F:DNA-binding transcription factor activity, RNA polymerase II-specific"/>
    <property type="evidence" value="ECO:0007669"/>
    <property type="project" value="InterPro"/>
</dbReference>
<dbReference type="PANTHER" id="PTHR46714">
    <property type="entry name" value="TRANSCRIPTIONAL ACTIVATOR HAC1"/>
    <property type="match status" value="1"/>
</dbReference>
<evidence type="ECO:0000256" key="3">
    <source>
        <dbReference type="ARBA" id="ARBA00023015"/>
    </source>
</evidence>
<dbReference type="PANTHER" id="PTHR46714:SF6">
    <property type="entry name" value="TRANSCRIPTIONAL ACTIVATOR HAC1"/>
    <property type="match status" value="1"/>
</dbReference>
<comment type="subcellular location">
    <subcellularLocation>
        <location evidence="1">Nucleus</location>
    </subcellularLocation>
</comment>
<evidence type="ECO:0000256" key="1">
    <source>
        <dbReference type="ARBA" id="ARBA00004123"/>
    </source>
</evidence>
<dbReference type="GO" id="GO:0005634">
    <property type="term" value="C:nucleus"/>
    <property type="evidence" value="ECO:0007669"/>
    <property type="project" value="UniProtKB-SubCell"/>
</dbReference>
<evidence type="ECO:0000256" key="5">
    <source>
        <dbReference type="ARBA" id="ARBA00023163"/>
    </source>
</evidence>
<accession>A0A1Y2AGF2</accession>
<keyword evidence="3" id="KW-0805">Transcription regulation</keyword>
<comment type="similarity">
    <text evidence="2">Belongs to the bZIP family.</text>
</comment>
<feature type="domain" description="BZIP" evidence="10">
    <location>
        <begin position="30"/>
        <end position="93"/>
    </location>
</feature>
<dbReference type="Gene3D" id="1.20.5.170">
    <property type="match status" value="1"/>
</dbReference>
<dbReference type="AlphaFoldDB" id="A0A1Y2AGF2"/>
<dbReference type="Proteomes" id="UP000193920">
    <property type="component" value="Unassembled WGS sequence"/>
</dbReference>
<keyword evidence="6" id="KW-0834">Unfolded protein response</keyword>
<dbReference type="CDD" id="cd14686">
    <property type="entry name" value="bZIP"/>
    <property type="match status" value="1"/>
</dbReference>
<dbReference type="PROSITE" id="PS00036">
    <property type="entry name" value="BZIP_BASIC"/>
    <property type="match status" value="1"/>
</dbReference>
<feature type="compositionally biased region" description="Basic and acidic residues" evidence="9">
    <location>
        <begin position="13"/>
        <end position="24"/>
    </location>
</feature>
<protein>
    <recommendedName>
        <fullName evidence="10">BZIP domain-containing protein</fullName>
    </recommendedName>
</protein>
<evidence type="ECO:0000256" key="9">
    <source>
        <dbReference type="SAM" id="MobiDB-lite"/>
    </source>
</evidence>
<dbReference type="GO" id="GO:0006986">
    <property type="term" value="P:response to unfolded protein"/>
    <property type="evidence" value="ECO:0007669"/>
    <property type="project" value="UniProtKB-KW"/>
</dbReference>
<dbReference type="SUPFAM" id="SSF57959">
    <property type="entry name" value="Leucine zipper domain"/>
    <property type="match status" value="1"/>
</dbReference>
<dbReference type="InterPro" id="IPR004827">
    <property type="entry name" value="bZIP"/>
</dbReference>
<evidence type="ECO:0000256" key="4">
    <source>
        <dbReference type="ARBA" id="ARBA00023125"/>
    </source>
</evidence>
<feature type="coiled-coil region" evidence="8">
    <location>
        <begin position="44"/>
        <end position="96"/>
    </location>
</feature>
<dbReference type="GO" id="GO:0045944">
    <property type="term" value="P:positive regulation of transcription by RNA polymerase II"/>
    <property type="evidence" value="ECO:0007669"/>
    <property type="project" value="InterPro"/>
</dbReference>